<dbReference type="GO" id="GO:0003677">
    <property type="term" value="F:DNA binding"/>
    <property type="evidence" value="ECO:0007669"/>
    <property type="project" value="InterPro"/>
</dbReference>
<dbReference type="Proteomes" id="UP000538666">
    <property type="component" value="Unassembled WGS sequence"/>
</dbReference>
<name>A0A841K0R1_9BACT</name>
<protein>
    <submittedName>
        <fullName evidence="1">Transposase-like protein</fullName>
    </submittedName>
</protein>
<accession>A0A841K0R1</accession>
<dbReference type="GO" id="GO:0006313">
    <property type="term" value="P:DNA transposition"/>
    <property type="evidence" value="ECO:0007669"/>
    <property type="project" value="InterPro"/>
</dbReference>
<gene>
    <name evidence="1" type="ORF">HNQ77_005359</name>
</gene>
<sequence>MARKRYTPEQIVSVLRQVEVLVANGKATDQACRKAGIVEQTYYRWRKEYGGLKVDQAKRLKELEQENSKLKRLVGKRAVLAGCTWCGRAVMMCGWWTQM</sequence>
<reference evidence="1 2" key="1">
    <citation type="submission" date="2020-08" db="EMBL/GenBank/DDBJ databases">
        <title>Genomic Encyclopedia of Type Strains, Phase IV (KMG-IV): sequencing the most valuable type-strain genomes for metagenomic binning, comparative biology and taxonomic classification.</title>
        <authorList>
            <person name="Goeker M."/>
        </authorList>
    </citation>
    <scope>NUCLEOTIDE SEQUENCE [LARGE SCALE GENOMIC DNA]</scope>
    <source>
        <strain evidence="1 2">DSM 103733</strain>
    </source>
</reference>
<evidence type="ECO:0000313" key="2">
    <source>
        <dbReference type="Proteomes" id="UP000538666"/>
    </source>
</evidence>
<comment type="caution">
    <text evidence="1">The sequence shown here is derived from an EMBL/GenBank/DDBJ whole genome shotgun (WGS) entry which is preliminary data.</text>
</comment>
<dbReference type="GO" id="GO:0004803">
    <property type="term" value="F:transposase activity"/>
    <property type="evidence" value="ECO:0007669"/>
    <property type="project" value="InterPro"/>
</dbReference>
<dbReference type="InterPro" id="IPR009057">
    <property type="entry name" value="Homeodomain-like_sf"/>
</dbReference>
<dbReference type="AlphaFoldDB" id="A0A841K0R1"/>
<proteinExistence type="predicted"/>
<dbReference type="PANTHER" id="PTHR33609">
    <property type="entry name" value="LOW CALCIUM RESPONSE LOCUS PROTEIN S"/>
    <property type="match status" value="1"/>
</dbReference>
<dbReference type="SUPFAM" id="SSF46689">
    <property type="entry name" value="Homeodomain-like"/>
    <property type="match status" value="1"/>
</dbReference>
<evidence type="ECO:0000313" key="1">
    <source>
        <dbReference type="EMBL" id="MBB6147363.1"/>
    </source>
</evidence>
<organism evidence="1 2">
    <name type="scientific">Silvibacterium bohemicum</name>
    <dbReference type="NCBI Taxonomy" id="1577686"/>
    <lineage>
        <taxon>Bacteria</taxon>
        <taxon>Pseudomonadati</taxon>
        <taxon>Acidobacteriota</taxon>
        <taxon>Terriglobia</taxon>
        <taxon>Terriglobales</taxon>
        <taxon>Acidobacteriaceae</taxon>
        <taxon>Silvibacterium</taxon>
    </lineage>
</organism>
<dbReference type="InterPro" id="IPR002514">
    <property type="entry name" value="Transposase_8"/>
</dbReference>
<dbReference type="PANTHER" id="PTHR33609:SF1">
    <property type="entry name" value="TRANSPOSASE"/>
    <property type="match status" value="1"/>
</dbReference>
<dbReference type="EMBL" id="JACHEK010000014">
    <property type="protein sequence ID" value="MBB6147363.1"/>
    <property type="molecule type" value="Genomic_DNA"/>
</dbReference>
<dbReference type="Pfam" id="PF01527">
    <property type="entry name" value="HTH_Tnp_1"/>
    <property type="match status" value="1"/>
</dbReference>
<dbReference type="InterPro" id="IPR052546">
    <property type="entry name" value="Transposase_8_domain"/>
</dbReference>
<keyword evidence="2" id="KW-1185">Reference proteome</keyword>